<evidence type="ECO:0000313" key="1">
    <source>
        <dbReference type="EMBL" id="OLP04857.1"/>
    </source>
</evidence>
<dbReference type="Pfam" id="PF13591">
    <property type="entry name" value="MerR_2"/>
    <property type="match status" value="1"/>
</dbReference>
<evidence type="ECO:0000313" key="2">
    <source>
        <dbReference type="Proteomes" id="UP000185911"/>
    </source>
</evidence>
<dbReference type="AlphaFoldDB" id="A0A1Q8YA65"/>
<dbReference type="RefSeq" id="WP_075587791.1">
    <property type="nucleotide sequence ID" value="NZ_MSYM01000018.1"/>
</dbReference>
<protein>
    <recommendedName>
        <fullName evidence="3">Chaperone modulatory protein CbpM</fullName>
    </recommendedName>
</protein>
<evidence type="ECO:0008006" key="3">
    <source>
        <dbReference type="Google" id="ProtNLM"/>
    </source>
</evidence>
<name>A0A1Q8YA65_9BURK</name>
<reference evidence="1 2" key="1">
    <citation type="submission" date="2017-01" db="EMBL/GenBank/DDBJ databases">
        <title>Genome sequence of Rhodoferax antarcticus ANT.BR, a psychrophilic purple nonsulfur bacterium from an Antarctic microbial mat.</title>
        <authorList>
            <person name="Baker J."/>
            <person name="Riester C."/>
            <person name="Skinner B."/>
            <person name="Newell A."/>
            <person name="Swingley W."/>
            <person name="Madigan M."/>
            <person name="Jung D."/>
            <person name="Asao M."/>
            <person name="Chen M."/>
            <person name="Loughlin P."/>
            <person name="Pan H."/>
            <person name="Lin S."/>
            <person name="Li N."/>
            <person name="Shaw J."/>
            <person name="Prado M."/>
            <person name="Sherman C."/>
            <person name="Li X."/>
            <person name="Tang J."/>
            <person name="Blankenship R."/>
            <person name="Zhao T."/>
            <person name="Touchman J."/>
            <person name="Sattley M."/>
        </authorList>
    </citation>
    <scope>NUCLEOTIDE SEQUENCE [LARGE SCALE GENOMIC DNA]</scope>
    <source>
        <strain evidence="1 2">ANT.BR</strain>
    </source>
</reference>
<dbReference type="STRING" id="81479.RA876_12240"/>
<dbReference type="EMBL" id="MSYM01000018">
    <property type="protein sequence ID" value="OLP04857.1"/>
    <property type="molecule type" value="Genomic_DNA"/>
</dbReference>
<sequence length="113" mass="13100">MTQDQTQWRWLDTRETVSLTELSHSCGMSESELDELVEYCALVPVSPATPELVFSAQWVTPLRHAYKLRVDFDLDMFTVAILLDNLTRIEVLERRVQSLEALIPQHMRPDLRG</sequence>
<organism evidence="1 2">
    <name type="scientific">Rhodoferax antarcticus ANT.BR</name>
    <dbReference type="NCBI Taxonomy" id="1111071"/>
    <lineage>
        <taxon>Bacteria</taxon>
        <taxon>Pseudomonadati</taxon>
        <taxon>Pseudomonadota</taxon>
        <taxon>Betaproteobacteria</taxon>
        <taxon>Burkholderiales</taxon>
        <taxon>Comamonadaceae</taxon>
        <taxon>Rhodoferax</taxon>
    </lineage>
</organism>
<accession>A0A1Q8YA65</accession>
<gene>
    <name evidence="1" type="ORF">BLL52_3673</name>
</gene>
<dbReference type="Proteomes" id="UP000185911">
    <property type="component" value="Unassembled WGS sequence"/>
</dbReference>
<proteinExistence type="predicted"/>
<comment type="caution">
    <text evidence="1">The sequence shown here is derived from an EMBL/GenBank/DDBJ whole genome shotgun (WGS) entry which is preliminary data.</text>
</comment>
<dbReference type="Gene3D" id="1.10.1660.10">
    <property type="match status" value="1"/>
</dbReference>
<keyword evidence="2" id="KW-1185">Reference proteome</keyword>